<dbReference type="RefSeq" id="WP_071068389.1">
    <property type="nucleotide sequence ID" value="NZ_CP017754.1"/>
</dbReference>
<evidence type="ECO:0000313" key="9">
    <source>
        <dbReference type="EMBL" id="AOZ04408.1"/>
    </source>
</evidence>
<keyword evidence="3" id="KW-0488">Methylation</keyword>
<feature type="transmembrane region" description="Helical" evidence="8">
    <location>
        <begin position="20"/>
        <end position="41"/>
    </location>
</feature>
<protein>
    <submittedName>
        <fullName evidence="9">General secretion pathway protein GspJ</fullName>
    </submittedName>
</protein>
<dbReference type="EMBL" id="CP017754">
    <property type="protein sequence ID" value="AOZ04408.1"/>
    <property type="molecule type" value="Genomic_DNA"/>
</dbReference>
<dbReference type="Pfam" id="PF07963">
    <property type="entry name" value="N_methyl"/>
    <property type="match status" value="1"/>
</dbReference>
<dbReference type="PANTHER" id="PTHR39583">
    <property type="entry name" value="TYPE II SECRETION SYSTEM PROTEIN J-RELATED"/>
    <property type="match status" value="1"/>
</dbReference>
<evidence type="ECO:0000256" key="2">
    <source>
        <dbReference type="ARBA" id="ARBA00022475"/>
    </source>
</evidence>
<sequence>MNRAICSERGPRRASPGFTLLEMLVAITLLAVIAVIGWRGLDAMTRGRERLVDHDARLDALKVLYGQFQSDCEHLASPAALQGSPVEFAPGLLLMVRDRRSENNPTTWQVVAYRLDGNTVVRAAAPPADNRGAVQAALQVLRRPDGGPARALVANADALTVRAWVEPGGWQTDSAAVRGALLAGSVSAVPASSVVVAATSGPVLRGLELTLMARMGDGDTPRRFQKTCLTGL</sequence>
<accession>A0ABM6EZE8</accession>
<comment type="subcellular location">
    <subcellularLocation>
        <location evidence="1">Cell inner membrane</location>
        <topology evidence="1">Single-pass membrane protein</topology>
    </subcellularLocation>
</comment>
<dbReference type="InterPro" id="IPR051621">
    <property type="entry name" value="T2SS_protein_J"/>
</dbReference>
<evidence type="ECO:0000256" key="4">
    <source>
        <dbReference type="ARBA" id="ARBA00022519"/>
    </source>
</evidence>
<evidence type="ECO:0000256" key="3">
    <source>
        <dbReference type="ARBA" id="ARBA00022481"/>
    </source>
</evidence>
<evidence type="ECO:0000256" key="7">
    <source>
        <dbReference type="ARBA" id="ARBA00023136"/>
    </source>
</evidence>
<evidence type="ECO:0000256" key="1">
    <source>
        <dbReference type="ARBA" id="ARBA00004377"/>
    </source>
</evidence>
<dbReference type="NCBIfam" id="TIGR02532">
    <property type="entry name" value="IV_pilin_GFxxxE"/>
    <property type="match status" value="1"/>
</dbReference>
<organism evidence="9 10">
    <name type="scientific">Cupriavidus malaysiensis</name>
    <dbReference type="NCBI Taxonomy" id="367825"/>
    <lineage>
        <taxon>Bacteria</taxon>
        <taxon>Pseudomonadati</taxon>
        <taxon>Pseudomonadota</taxon>
        <taxon>Betaproteobacteria</taxon>
        <taxon>Burkholderiales</taxon>
        <taxon>Burkholderiaceae</taxon>
        <taxon>Cupriavidus</taxon>
    </lineage>
</organism>
<gene>
    <name evidence="9" type="ORF">BKK80_00060</name>
</gene>
<reference evidence="9 10" key="1">
    <citation type="submission" date="2016-10" db="EMBL/GenBank/DDBJ databases">
        <title>Complete genome sequences of three Cupriavidus strains isolated from various Malaysian environments.</title>
        <authorList>
            <person name="Abdullah A.A.-A."/>
            <person name="Shafie N.A.H."/>
            <person name="Lau N.S."/>
        </authorList>
    </citation>
    <scope>NUCLEOTIDE SEQUENCE [LARGE SCALE GENOMIC DNA]</scope>
    <source>
        <strain evidence="9 10">USMAA1020</strain>
    </source>
</reference>
<dbReference type="InterPro" id="IPR012902">
    <property type="entry name" value="N_methyl_site"/>
</dbReference>
<keyword evidence="5 8" id="KW-0812">Transmembrane</keyword>
<keyword evidence="2" id="KW-1003">Cell membrane</keyword>
<dbReference type="PANTHER" id="PTHR39583:SF2">
    <property type="entry name" value="TYPE II SECRETION SYSTEM PROTEIN J"/>
    <property type="match status" value="1"/>
</dbReference>
<dbReference type="Proteomes" id="UP000177515">
    <property type="component" value="Chromosome 1"/>
</dbReference>
<keyword evidence="6 8" id="KW-1133">Transmembrane helix</keyword>
<name>A0ABM6EZE8_9BURK</name>
<keyword evidence="7 8" id="KW-0472">Membrane</keyword>
<keyword evidence="4" id="KW-0997">Cell inner membrane</keyword>
<evidence type="ECO:0000313" key="10">
    <source>
        <dbReference type="Proteomes" id="UP000177515"/>
    </source>
</evidence>
<evidence type="ECO:0000256" key="5">
    <source>
        <dbReference type="ARBA" id="ARBA00022692"/>
    </source>
</evidence>
<proteinExistence type="predicted"/>
<evidence type="ECO:0000256" key="6">
    <source>
        <dbReference type="ARBA" id="ARBA00022989"/>
    </source>
</evidence>
<dbReference type="InterPro" id="IPR045584">
    <property type="entry name" value="Pilin-like"/>
</dbReference>
<evidence type="ECO:0000256" key="8">
    <source>
        <dbReference type="SAM" id="Phobius"/>
    </source>
</evidence>
<keyword evidence="10" id="KW-1185">Reference proteome</keyword>
<dbReference type="SUPFAM" id="SSF54523">
    <property type="entry name" value="Pili subunits"/>
    <property type="match status" value="1"/>
</dbReference>